<dbReference type="InterPro" id="IPR036047">
    <property type="entry name" value="F-box-like_dom_sf"/>
</dbReference>
<evidence type="ECO:0000313" key="3">
    <source>
        <dbReference type="EMBL" id="EXB44916.1"/>
    </source>
</evidence>
<dbReference type="STRING" id="981085.W9QP31"/>
<dbReference type="EMBL" id="KE343883">
    <property type="protein sequence ID" value="EXB44916.1"/>
    <property type="molecule type" value="Genomic_DNA"/>
</dbReference>
<dbReference type="AlphaFoldDB" id="W9QP31"/>
<dbReference type="KEGG" id="mnt:21409155"/>
<keyword evidence="4" id="KW-1185">Reference proteome</keyword>
<evidence type="ECO:0000259" key="2">
    <source>
        <dbReference type="PROSITE" id="PS50181"/>
    </source>
</evidence>
<evidence type="ECO:0000256" key="1">
    <source>
        <dbReference type="SAM" id="MobiDB-lite"/>
    </source>
</evidence>
<sequence>MASLFHLPEDVLEEILMRVPPKSLKSCKGVCKLWYVTINNPKFIDEQLNFSIGNNKHPSSVTLFVTWEKNDPSLHESFSSQDTDLCLKQALSAVTIDDEDYSDSDHLPYVIEEINFPPDPETERADFPVNLLSSPSL</sequence>
<dbReference type="PANTHER" id="PTHR31672">
    <property type="entry name" value="BNACNNG10540D PROTEIN"/>
    <property type="match status" value="1"/>
</dbReference>
<dbReference type="Gene3D" id="1.20.1280.50">
    <property type="match status" value="1"/>
</dbReference>
<dbReference type="Proteomes" id="UP000030645">
    <property type="component" value="Unassembled WGS sequence"/>
</dbReference>
<organism evidence="3 4">
    <name type="scientific">Morus notabilis</name>
    <dbReference type="NCBI Taxonomy" id="981085"/>
    <lineage>
        <taxon>Eukaryota</taxon>
        <taxon>Viridiplantae</taxon>
        <taxon>Streptophyta</taxon>
        <taxon>Embryophyta</taxon>
        <taxon>Tracheophyta</taxon>
        <taxon>Spermatophyta</taxon>
        <taxon>Magnoliopsida</taxon>
        <taxon>eudicotyledons</taxon>
        <taxon>Gunneridae</taxon>
        <taxon>Pentapetalae</taxon>
        <taxon>rosids</taxon>
        <taxon>fabids</taxon>
        <taxon>Rosales</taxon>
        <taxon>Moraceae</taxon>
        <taxon>Moreae</taxon>
        <taxon>Morus</taxon>
    </lineage>
</organism>
<dbReference type="PANTHER" id="PTHR31672:SF13">
    <property type="entry name" value="F-BOX PROTEIN CPR30-LIKE"/>
    <property type="match status" value="1"/>
</dbReference>
<evidence type="ECO:0000313" key="4">
    <source>
        <dbReference type="Proteomes" id="UP000030645"/>
    </source>
</evidence>
<dbReference type="PROSITE" id="PS50181">
    <property type="entry name" value="FBOX"/>
    <property type="match status" value="1"/>
</dbReference>
<name>W9QP31_9ROSA</name>
<dbReference type="Pfam" id="PF00646">
    <property type="entry name" value="F-box"/>
    <property type="match status" value="1"/>
</dbReference>
<dbReference type="InterPro" id="IPR050796">
    <property type="entry name" value="SCF_F-box_component"/>
</dbReference>
<dbReference type="OrthoDB" id="1731189at2759"/>
<dbReference type="InterPro" id="IPR001810">
    <property type="entry name" value="F-box_dom"/>
</dbReference>
<protein>
    <recommendedName>
        <fullName evidence="2">F-box domain-containing protein</fullName>
    </recommendedName>
</protein>
<accession>W9QP31</accession>
<reference evidence="4" key="1">
    <citation type="submission" date="2013-01" db="EMBL/GenBank/DDBJ databases">
        <title>Draft Genome Sequence of a Mulberry Tree, Morus notabilis C.K. Schneid.</title>
        <authorList>
            <person name="He N."/>
            <person name="Zhao S."/>
        </authorList>
    </citation>
    <scope>NUCLEOTIDE SEQUENCE</scope>
</reference>
<dbReference type="SMART" id="SM00256">
    <property type="entry name" value="FBOX"/>
    <property type="match status" value="1"/>
</dbReference>
<feature type="domain" description="F-box" evidence="2">
    <location>
        <begin position="1"/>
        <end position="47"/>
    </location>
</feature>
<dbReference type="SUPFAM" id="SSF81383">
    <property type="entry name" value="F-box domain"/>
    <property type="match status" value="1"/>
</dbReference>
<feature type="region of interest" description="Disordered" evidence="1">
    <location>
        <begin position="118"/>
        <end position="137"/>
    </location>
</feature>
<gene>
    <name evidence="3" type="ORF">L484_026503</name>
</gene>
<proteinExistence type="predicted"/>